<evidence type="ECO:0000256" key="5">
    <source>
        <dbReference type="ARBA" id="ARBA00023065"/>
    </source>
</evidence>
<dbReference type="PANTHER" id="PTHR11537:SF254">
    <property type="entry name" value="POTASSIUM VOLTAGE-GATED CHANNEL PROTEIN SHAB"/>
    <property type="match status" value="1"/>
</dbReference>
<evidence type="ECO:0000256" key="4">
    <source>
        <dbReference type="ARBA" id="ARBA00022989"/>
    </source>
</evidence>
<dbReference type="InterPro" id="IPR003131">
    <property type="entry name" value="T1-type_BTB"/>
</dbReference>
<evidence type="ECO:0000256" key="3">
    <source>
        <dbReference type="ARBA" id="ARBA00022692"/>
    </source>
</evidence>
<comment type="caution">
    <text evidence="10">The sequence shown here is derived from an EMBL/GenBank/DDBJ whole genome shotgun (WGS) entry which is preliminary data.</text>
</comment>
<feature type="transmembrane region" description="Helical" evidence="8">
    <location>
        <begin position="318"/>
        <end position="337"/>
    </location>
</feature>
<gene>
    <name evidence="10" type="ORF">JXQ802_LOCUS41018</name>
</gene>
<feature type="domain" description="Potassium channel tetramerisation-type BTB" evidence="9">
    <location>
        <begin position="30"/>
        <end position="103"/>
    </location>
</feature>
<keyword evidence="5" id="KW-0406">Ion transport</keyword>
<proteinExistence type="predicted"/>
<keyword evidence="4 8" id="KW-1133">Transmembrane helix</keyword>
<dbReference type="GO" id="GO:0008076">
    <property type="term" value="C:voltage-gated potassium channel complex"/>
    <property type="evidence" value="ECO:0007669"/>
    <property type="project" value="InterPro"/>
</dbReference>
<evidence type="ECO:0000256" key="7">
    <source>
        <dbReference type="ARBA" id="ARBA00023303"/>
    </source>
</evidence>
<evidence type="ECO:0000313" key="10">
    <source>
        <dbReference type="EMBL" id="CAF1511373.1"/>
    </source>
</evidence>
<organism evidence="10 11">
    <name type="scientific">Rotaria sordida</name>
    <dbReference type="NCBI Taxonomy" id="392033"/>
    <lineage>
        <taxon>Eukaryota</taxon>
        <taxon>Metazoa</taxon>
        <taxon>Spiralia</taxon>
        <taxon>Gnathifera</taxon>
        <taxon>Rotifera</taxon>
        <taxon>Eurotatoria</taxon>
        <taxon>Bdelloidea</taxon>
        <taxon>Philodinida</taxon>
        <taxon>Philodinidae</taxon>
        <taxon>Rotaria</taxon>
    </lineage>
</organism>
<feature type="transmembrane region" description="Helical" evidence="8">
    <location>
        <begin position="212"/>
        <end position="233"/>
    </location>
</feature>
<evidence type="ECO:0000256" key="6">
    <source>
        <dbReference type="ARBA" id="ARBA00023136"/>
    </source>
</evidence>
<protein>
    <recommendedName>
        <fullName evidence="9">Potassium channel tetramerisation-type BTB domain-containing protein</fullName>
    </recommendedName>
</protein>
<dbReference type="Pfam" id="PF02214">
    <property type="entry name" value="BTB_2"/>
    <property type="match status" value="1"/>
</dbReference>
<dbReference type="PANTHER" id="PTHR11537">
    <property type="entry name" value="VOLTAGE-GATED POTASSIUM CHANNEL"/>
    <property type="match status" value="1"/>
</dbReference>
<evidence type="ECO:0000313" key="11">
    <source>
        <dbReference type="Proteomes" id="UP000663870"/>
    </source>
</evidence>
<reference evidence="10" key="1">
    <citation type="submission" date="2021-02" db="EMBL/GenBank/DDBJ databases">
        <authorList>
            <person name="Nowell W R."/>
        </authorList>
    </citation>
    <scope>NUCLEOTIDE SEQUENCE</scope>
</reference>
<dbReference type="PRINTS" id="PR00169">
    <property type="entry name" value="KCHANNEL"/>
</dbReference>
<evidence type="ECO:0000256" key="8">
    <source>
        <dbReference type="SAM" id="Phobius"/>
    </source>
</evidence>
<feature type="transmembrane region" description="Helical" evidence="8">
    <location>
        <begin position="276"/>
        <end position="298"/>
    </location>
</feature>
<dbReference type="EMBL" id="CAJNOL010002555">
    <property type="protein sequence ID" value="CAF1511373.1"/>
    <property type="molecule type" value="Genomic_DNA"/>
</dbReference>
<feature type="transmembrane region" description="Helical" evidence="8">
    <location>
        <begin position="146"/>
        <end position="165"/>
    </location>
</feature>
<dbReference type="SUPFAM" id="SSF81324">
    <property type="entry name" value="Voltage-gated potassium channels"/>
    <property type="match status" value="1"/>
</dbReference>
<evidence type="ECO:0000259" key="9">
    <source>
        <dbReference type="Pfam" id="PF02214"/>
    </source>
</evidence>
<keyword evidence="3 8" id="KW-0812">Transmembrane</keyword>
<keyword evidence="7" id="KW-0407">Ion channel</keyword>
<dbReference type="AlphaFoldDB" id="A0A815U4I8"/>
<dbReference type="InterPro" id="IPR028325">
    <property type="entry name" value="VG_K_chnl"/>
</dbReference>
<sequence>MTYEENYYNQDSDLVKINDLSQSNSIIIYAHQLNQYYHTLLGNPFERLEYYDSLTEQYYFYRTPGIMNYIITYYLHHGCLSTEIHYPVEILYDELVFFGFNIQIIYDIISNCITIDYYIPSDKYRRAFWFTFDSNISKYKFNLNRIISGLITICSIIISFIFIEITNILFINNDHEKIILIKKTLIIEIFVLTFFYIELLIYYFIHPKFQLTTLFLILINFFSLLPISLFLFIWPIPPTWLYSLLVIQYATRIFRSIRLSSYAYQIIYDLTKYLSIYFEIFQSIILIILFFALLILSVEQISSPIEFLINKNLNNTNYFHSLNEIIWISFNAFTSLGEGTSRPLTYIGLIIEFLTCFIGILIIPQLIQIIYTIVSNTIDKQKINYEKYKKKHLVMIEDEYGNKAIGQINIDEQGYSSLPEILIQKDEF</sequence>
<keyword evidence="11" id="KW-1185">Reference proteome</keyword>
<feature type="transmembrane region" description="Helical" evidence="8">
    <location>
        <begin position="185"/>
        <end position="205"/>
    </location>
</feature>
<dbReference type="GO" id="GO:0005249">
    <property type="term" value="F:voltage-gated potassium channel activity"/>
    <property type="evidence" value="ECO:0007669"/>
    <property type="project" value="InterPro"/>
</dbReference>
<evidence type="ECO:0000256" key="1">
    <source>
        <dbReference type="ARBA" id="ARBA00004141"/>
    </source>
</evidence>
<comment type="subcellular location">
    <subcellularLocation>
        <location evidence="1">Membrane</location>
        <topology evidence="1">Multi-pass membrane protein</topology>
    </subcellularLocation>
</comment>
<accession>A0A815U4I8</accession>
<keyword evidence="2" id="KW-0813">Transport</keyword>
<dbReference type="Gene3D" id="3.30.710.10">
    <property type="entry name" value="Potassium Channel Kv1.1, Chain A"/>
    <property type="match status" value="1"/>
</dbReference>
<dbReference type="SUPFAM" id="SSF54695">
    <property type="entry name" value="POZ domain"/>
    <property type="match status" value="1"/>
</dbReference>
<dbReference type="InterPro" id="IPR011333">
    <property type="entry name" value="SKP1/BTB/POZ_sf"/>
</dbReference>
<dbReference type="GO" id="GO:0051260">
    <property type="term" value="P:protein homooligomerization"/>
    <property type="evidence" value="ECO:0007669"/>
    <property type="project" value="InterPro"/>
</dbReference>
<evidence type="ECO:0000256" key="2">
    <source>
        <dbReference type="ARBA" id="ARBA00022448"/>
    </source>
</evidence>
<name>A0A815U4I8_9BILA</name>
<keyword evidence="6 8" id="KW-0472">Membrane</keyword>
<dbReference type="Gene3D" id="1.10.287.70">
    <property type="match status" value="1"/>
</dbReference>
<feature type="transmembrane region" description="Helical" evidence="8">
    <location>
        <begin position="344"/>
        <end position="367"/>
    </location>
</feature>
<dbReference type="GO" id="GO:0001508">
    <property type="term" value="P:action potential"/>
    <property type="evidence" value="ECO:0007669"/>
    <property type="project" value="TreeGrafter"/>
</dbReference>
<dbReference type="Proteomes" id="UP000663870">
    <property type="component" value="Unassembled WGS sequence"/>
</dbReference>